<keyword evidence="9" id="KW-1185">Reference proteome</keyword>
<keyword evidence="6" id="KW-0732">Signal</keyword>
<keyword evidence="4 5" id="KW-0472">Membrane</keyword>
<gene>
    <name evidence="8" type="ORF">SEMRO_719_G192340.1</name>
</gene>
<feature type="transmembrane region" description="Helical" evidence="5">
    <location>
        <begin position="110"/>
        <end position="132"/>
    </location>
</feature>
<evidence type="ECO:0000256" key="2">
    <source>
        <dbReference type="ARBA" id="ARBA00022692"/>
    </source>
</evidence>
<dbReference type="Proteomes" id="UP001153069">
    <property type="component" value="Unassembled WGS sequence"/>
</dbReference>
<feature type="transmembrane region" description="Helical" evidence="5">
    <location>
        <begin position="153"/>
        <end position="174"/>
    </location>
</feature>
<evidence type="ECO:0000256" key="3">
    <source>
        <dbReference type="ARBA" id="ARBA00022989"/>
    </source>
</evidence>
<evidence type="ECO:0000313" key="9">
    <source>
        <dbReference type="Proteomes" id="UP001153069"/>
    </source>
</evidence>
<dbReference type="InterPro" id="IPR013057">
    <property type="entry name" value="AA_transpt_TM"/>
</dbReference>
<dbReference type="GO" id="GO:0016020">
    <property type="term" value="C:membrane"/>
    <property type="evidence" value="ECO:0007669"/>
    <property type="project" value="UniProtKB-SubCell"/>
</dbReference>
<feature type="transmembrane region" description="Helical" evidence="5">
    <location>
        <begin position="415"/>
        <end position="436"/>
    </location>
</feature>
<evidence type="ECO:0000256" key="1">
    <source>
        <dbReference type="ARBA" id="ARBA00004141"/>
    </source>
</evidence>
<feature type="transmembrane region" description="Helical" evidence="5">
    <location>
        <begin position="221"/>
        <end position="240"/>
    </location>
</feature>
<feature type="transmembrane region" description="Helical" evidence="5">
    <location>
        <begin position="308"/>
        <end position="332"/>
    </location>
</feature>
<keyword evidence="3 5" id="KW-1133">Transmembrane helix</keyword>
<name>A0A9N8EA74_9STRA</name>
<proteinExistence type="predicted"/>
<evidence type="ECO:0000256" key="4">
    <source>
        <dbReference type="ARBA" id="ARBA00023136"/>
    </source>
</evidence>
<feature type="chain" id="PRO_5040495366" evidence="6">
    <location>
        <begin position="20"/>
        <end position="481"/>
    </location>
</feature>
<dbReference type="PANTHER" id="PTHR22950">
    <property type="entry name" value="AMINO ACID TRANSPORTER"/>
    <property type="match status" value="1"/>
</dbReference>
<dbReference type="Pfam" id="PF01490">
    <property type="entry name" value="Aa_trans"/>
    <property type="match status" value="1"/>
</dbReference>
<sequence>MKISAILGLLAATAPLAGAFVPSARTFSARPLVLPTTTSSPPRTTTATTHTTRLLETAAAAEEPRKTGGGTATVPELTFNLVKGIVGAGVLGLPAGICAFGNAPSAAIPALVLIGIIGMLSAYGFGLIGRVCSFTDTTSFKDAWAESVSPETSWMPAVAVTFKTICALLAYSMILGDTFSSLFAGAGYTVSSTTSLLGITGLVLLPLCLLKNLSSLAPVSLLGSAGMVYTAIAMAIRYFGKAYAKGGKFHKAVPVNLQPSFGTVGAKGVLSPNAAILVAMLSTAFMAHFNAPKFFTELKDNTIPRFSALVATSFAIAIALFASMTCLGFLTFGSACSGVILNNYATTDTLMGISRIAVAVSLVGSFPLAFVGARDGVMDLFNIKNRSNKNLNSITLALLAGVTGLALVIPDVTFVLSFAGATLGNALIYVFPGIMFRGAVKRMKDASAPLKGEVKLAMANAALGVVLGGLGAFMAVKSLAG</sequence>
<evidence type="ECO:0000259" key="7">
    <source>
        <dbReference type="Pfam" id="PF01490"/>
    </source>
</evidence>
<dbReference type="GO" id="GO:0015179">
    <property type="term" value="F:L-amino acid transmembrane transporter activity"/>
    <property type="evidence" value="ECO:0007669"/>
    <property type="project" value="TreeGrafter"/>
</dbReference>
<feature type="transmembrane region" description="Helical" evidence="5">
    <location>
        <begin position="391"/>
        <end position="409"/>
    </location>
</feature>
<feature type="transmembrane region" description="Helical" evidence="5">
    <location>
        <begin position="186"/>
        <end position="209"/>
    </location>
</feature>
<evidence type="ECO:0000256" key="6">
    <source>
        <dbReference type="SAM" id="SignalP"/>
    </source>
</evidence>
<comment type="subcellular location">
    <subcellularLocation>
        <location evidence="1">Membrane</location>
        <topology evidence="1">Multi-pass membrane protein</topology>
    </subcellularLocation>
</comment>
<comment type="caution">
    <text evidence="8">The sequence shown here is derived from an EMBL/GenBank/DDBJ whole genome shotgun (WGS) entry which is preliminary data.</text>
</comment>
<organism evidence="8 9">
    <name type="scientific">Seminavis robusta</name>
    <dbReference type="NCBI Taxonomy" id="568900"/>
    <lineage>
        <taxon>Eukaryota</taxon>
        <taxon>Sar</taxon>
        <taxon>Stramenopiles</taxon>
        <taxon>Ochrophyta</taxon>
        <taxon>Bacillariophyta</taxon>
        <taxon>Bacillariophyceae</taxon>
        <taxon>Bacillariophycidae</taxon>
        <taxon>Naviculales</taxon>
        <taxon>Naviculaceae</taxon>
        <taxon>Seminavis</taxon>
    </lineage>
</organism>
<feature type="transmembrane region" description="Helical" evidence="5">
    <location>
        <begin position="352"/>
        <end position="371"/>
    </location>
</feature>
<evidence type="ECO:0000313" key="8">
    <source>
        <dbReference type="EMBL" id="CAB9515491.1"/>
    </source>
</evidence>
<feature type="domain" description="Amino acid transporter transmembrane" evidence="7">
    <location>
        <begin position="71"/>
        <end position="437"/>
    </location>
</feature>
<dbReference type="AlphaFoldDB" id="A0A9N8EA74"/>
<protein>
    <submittedName>
        <fullName evidence="8">Sodium-coupled neutral amino acid transporter 3</fullName>
    </submittedName>
</protein>
<accession>A0A9N8EA74</accession>
<dbReference type="OrthoDB" id="28208at2759"/>
<dbReference type="EMBL" id="CAICTM010000718">
    <property type="protein sequence ID" value="CAB9515491.1"/>
    <property type="molecule type" value="Genomic_DNA"/>
</dbReference>
<keyword evidence="2 5" id="KW-0812">Transmembrane</keyword>
<reference evidence="8" key="1">
    <citation type="submission" date="2020-06" db="EMBL/GenBank/DDBJ databases">
        <authorList>
            <consortium name="Plant Systems Biology data submission"/>
        </authorList>
    </citation>
    <scope>NUCLEOTIDE SEQUENCE</scope>
    <source>
        <strain evidence="8">D6</strain>
    </source>
</reference>
<feature type="signal peptide" evidence="6">
    <location>
        <begin position="1"/>
        <end position="19"/>
    </location>
</feature>
<dbReference type="PANTHER" id="PTHR22950:SF652">
    <property type="entry name" value="TRANSMEMBRANE AMINO ACID TRANSPORTER FAMILY PROTEIN"/>
    <property type="match status" value="1"/>
</dbReference>
<evidence type="ECO:0000256" key="5">
    <source>
        <dbReference type="SAM" id="Phobius"/>
    </source>
</evidence>
<feature type="transmembrane region" description="Helical" evidence="5">
    <location>
        <begin position="457"/>
        <end position="476"/>
    </location>
</feature>